<sequence>MGKIPWQHQGKTSHSGTGGIKTLQWYQSGKSPMAVPEVMAPEGEDPVAVPGRGKVPSCRWHRLLRSHGPGSKSCPINPAPPACAQRLRIILEQRDRMIKQGKYTPPDYHTGKEEPRP</sequence>
<dbReference type="Proteomes" id="UP000694410">
    <property type="component" value="Unplaced"/>
</dbReference>
<name>A0A8C0ZH82_CYACU</name>
<organism evidence="2 3">
    <name type="scientific">Cyanistes caeruleus</name>
    <name type="common">Eurasian blue tit</name>
    <name type="synonym">Parus caeruleus</name>
    <dbReference type="NCBI Taxonomy" id="156563"/>
    <lineage>
        <taxon>Eukaryota</taxon>
        <taxon>Metazoa</taxon>
        <taxon>Chordata</taxon>
        <taxon>Craniata</taxon>
        <taxon>Vertebrata</taxon>
        <taxon>Euteleostomi</taxon>
        <taxon>Archelosauria</taxon>
        <taxon>Archosauria</taxon>
        <taxon>Dinosauria</taxon>
        <taxon>Saurischia</taxon>
        <taxon>Theropoda</taxon>
        <taxon>Coelurosauria</taxon>
        <taxon>Aves</taxon>
        <taxon>Neognathae</taxon>
        <taxon>Neoaves</taxon>
        <taxon>Telluraves</taxon>
        <taxon>Australaves</taxon>
        <taxon>Passeriformes</taxon>
        <taxon>Paridae</taxon>
        <taxon>Cyanistes</taxon>
    </lineage>
</organism>
<dbReference type="Ensembl" id="ENSCCET00000031301.1">
    <property type="protein sequence ID" value="ENSCCEP00000020574.1"/>
    <property type="gene ID" value="ENSCCEG00000018695.1"/>
</dbReference>
<evidence type="ECO:0000256" key="1">
    <source>
        <dbReference type="SAM" id="MobiDB-lite"/>
    </source>
</evidence>
<feature type="region of interest" description="Disordered" evidence="1">
    <location>
        <begin position="1"/>
        <end position="21"/>
    </location>
</feature>
<evidence type="ECO:0000313" key="2">
    <source>
        <dbReference type="Ensembl" id="ENSCCEP00000020574.1"/>
    </source>
</evidence>
<evidence type="ECO:0008006" key="4">
    <source>
        <dbReference type="Google" id="ProtNLM"/>
    </source>
</evidence>
<feature type="region of interest" description="Disordered" evidence="1">
    <location>
        <begin position="98"/>
        <end position="117"/>
    </location>
</feature>
<proteinExistence type="predicted"/>
<reference evidence="2" key="1">
    <citation type="submission" date="2025-08" db="UniProtKB">
        <authorList>
            <consortium name="Ensembl"/>
        </authorList>
    </citation>
    <scope>IDENTIFICATION</scope>
</reference>
<evidence type="ECO:0000313" key="3">
    <source>
        <dbReference type="Proteomes" id="UP000694410"/>
    </source>
</evidence>
<reference evidence="2" key="2">
    <citation type="submission" date="2025-09" db="UniProtKB">
        <authorList>
            <consortium name="Ensembl"/>
        </authorList>
    </citation>
    <scope>IDENTIFICATION</scope>
</reference>
<protein>
    <recommendedName>
        <fullName evidence="4">NADH dehydrogenase [ubiquinone] iron-sulfur protein 5</fullName>
    </recommendedName>
</protein>
<keyword evidence="3" id="KW-1185">Reference proteome</keyword>
<dbReference type="AlphaFoldDB" id="A0A8C0ZH82"/>
<accession>A0A8C0ZH82</accession>